<comment type="subcellular location">
    <subcellularLocation>
        <location evidence="2">Plastid</location>
        <location evidence="2">Chloroplast</location>
    </subcellularLocation>
</comment>
<feature type="region of interest" description="Disordered" evidence="13">
    <location>
        <begin position="79"/>
        <end position="119"/>
    </location>
</feature>
<feature type="compositionally biased region" description="Polar residues" evidence="13">
    <location>
        <begin position="97"/>
        <end position="111"/>
    </location>
</feature>
<dbReference type="GO" id="GO:0019252">
    <property type="term" value="P:starch biosynthetic process"/>
    <property type="evidence" value="ECO:0007669"/>
    <property type="project" value="UniProtKB-UniPathway"/>
</dbReference>
<dbReference type="InterPro" id="IPR005085">
    <property type="entry name" value="CBM25"/>
</dbReference>
<feature type="domain" description="Carbohydrate binding module family 25" evidence="14">
    <location>
        <begin position="307"/>
        <end position="395"/>
    </location>
</feature>
<dbReference type="FunFam" id="3.40.50.2000:FF:000165">
    <property type="entry name" value="Starch synthase, chloroplastic/amyloplastic"/>
    <property type="match status" value="1"/>
</dbReference>
<evidence type="ECO:0000256" key="13">
    <source>
        <dbReference type="SAM" id="MobiDB-lite"/>
    </source>
</evidence>
<feature type="region of interest" description="Disordered" evidence="13">
    <location>
        <begin position="248"/>
        <end position="279"/>
    </location>
</feature>
<dbReference type="InterPro" id="IPR001296">
    <property type="entry name" value="Glyco_trans_1"/>
</dbReference>
<dbReference type="InterPro" id="IPR013534">
    <property type="entry name" value="Starch_synth_cat_dom"/>
</dbReference>
<dbReference type="UniPathway" id="UPA00152"/>
<accession>A0A1D2AFQ6</accession>
<reference evidence="15" key="1">
    <citation type="submission" date="2015-08" db="EMBL/GenBank/DDBJ databases">
        <authorList>
            <person name="Babu N.S."/>
            <person name="Beckwith C.J."/>
            <person name="Beseler K.G."/>
            <person name="Brison A."/>
            <person name="Carone J.V."/>
            <person name="Caskin T.P."/>
            <person name="Diamond M."/>
            <person name="Durham M.E."/>
            <person name="Foxe J.M."/>
            <person name="Go M."/>
            <person name="Henderson B.A."/>
            <person name="Jones I.B."/>
            <person name="McGettigan J.A."/>
            <person name="Micheletti S.J."/>
            <person name="Nasrallah M.E."/>
            <person name="Ortiz D."/>
            <person name="Piller C.R."/>
            <person name="Privatt S.R."/>
            <person name="Schneider S.L."/>
            <person name="Sharp S."/>
            <person name="Smith T.C."/>
            <person name="Stanton J.D."/>
            <person name="Ullery H.E."/>
            <person name="Wilson R.J."/>
            <person name="Serrano M.G."/>
            <person name="Buck G."/>
            <person name="Lee V."/>
            <person name="Wang Y."/>
            <person name="Carvalho R."/>
            <person name="Voegtly L."/>
            <person name="Shi R."/>
            <person name="Duckworth R."/>
            <person name="Johnson A."/>
            <person name="Loviza R."/>
            <person name="Walstead R."/>
            <person name="Shah Z."/>
            <person name="Kiflezghi M."/>
            <person name="Wade K."/>
            <person name="Ball S.L."/>
            <person name="Bradley K.W."/>
            <person name="Asai D.J."/>
            <person name="Bowman C.A."/>
            <person name="Russell D.A."/>
            <person name="Pope W.H."/>
            <person name="Jacobs-Sera D."/>
            <person name="Hendrix R.W."/>
            <person name="Hatfull G.F."/>
        </authorList>
    </citation>
    <scope>NUCLEOTIDE SEQUENCE</scope>
</reference>
<feature type="compositionally biased region" description="Low complexity" evidence="13">
    <location>
        <begin position="248"/>
        <end position="262"/>
    </location>
</feature>
<gene>
    <name evidence="15" type="ORF">g.39449</name>
</gene>
<feature type="region of interest" description="Disordered" evidence="13">
    <location>
        <begin position="1"/>
        <end position="41"/>
    </location>
</feature>
<dbReference type="GO" id="GO:1901137">
    <property type="term" value="P:carbohydrate derivative biosynthetic process"/>
    <property type="evidence" value="ECO:0007669"/>
    <property type="project" value="UniProtKB-ARBA"/>
</dbReference>
<evidence type="ECO:0000256" key="12">
    <source>
        <dbReference type="SAM" id="Coils"/>
    </source>
</evidence>
<dbReference type="GO" id="GO:0009011">
    <property type="term" value="F:alpha-1,4-glucan glucosyltransferase (ADP-glucose donor) activity"/>
    <property type="evidence" value="ECO:0007669"/>
    <property type="project" value="UniProtKB-EC"/>
</dbReference>
<evidence type="ECO:0000259" key="14">
    <source>
        <dbReference type="SMART" id="SM01066"/>
    </source>
</evidence>
<dbReference type="HAMAP" id="MF_00484">
    <property type="entry name" value="Glycogen_synth"/>
    <property type="match status" value="1"/>
</dbReference>
<dbReference type="PANTHER" id="PTHR46083">
    <property type="match status" value="1"/>
</dbReference>
<dbReference type="InterPro" id="IPR011835">
    <property type="entry name" value="GS/SS"/>
</dbReference>
<evidence type="ECO:0000256" key="1">
    <source>
        <dbReference type="ARBA" id="ARBA00001478"/>
    </source>
</evidence>
<dbReference type="SUPFAM" id="SSF53756">
    <property type="entry name" value="UDP-Glycosyltransferase/glycogen phosphorylase"/>
    <property type="match status" value="1"/>
</dbReference>
<evidence type="ECO:0000256" key="5">
    <source>
        <dbReference type="ARBA" id="ARBA00012588"/>
    </source>
</evidence>
<evidence type="ECO:0000256" key="8">
    <source>
        <dbReference type="ARBA" id="ARBA00022676"/>
    </source>
</evidence>
<evidence type="ECO:0000256" key="10">
    <source>
        <dbReference type="ARBA" id="ARBA00022922"/>
    </source>
</evidence>
<dbReference type="CDD" id="cd03791">
    <property type="entry name" value="GT5_Glycogen_synthase_DULL1-like"/>
    <property type="match status" value="1"/>
</dbReference>
<comment type="catalytic activity">
    <reaction evidence="1">
        <text>[(1-&gt;4)-alpha-D-glucosyl](n) + ADP-alpha-D-glucose = [(1-&gt;4)-alpha-D-glucosyl](n+1) + ADP + H(+)</text>
        <dbReference type="Rhea" id="RHEA:18189"/>
        <dbReference type="Rhea" id="RHEA-COMP:9584"/>
        <dbReference type="Rhea" id="RHEA-COMP:9587"/>
        <dbReference type="ChEBI" id="CHEBI:15378"/>
        <dbReference type="ChEBI" id="CHEBI:15444"/>
        <dbReference type="ChEBI" id="CHEBI:57498"/>
        <dbReference type="ChEBI" id="CHEBI:456216"/>
        <dbReference type="EC" id="2.4.1.21"/>
    </reaction>
</comment>
<protein>
    <recommendedName>
        <fullName evidence="5">starch synthase</fullName>
        <ecNumber evidence="5">2.4.1.21</ecNumber>
    </recommendedName>
</protein>
<dbReference type="Pfam" id="PF00534">
    <property type="entry name" value="Glycos_transf_1"/>
    <property type="match status" value="1"/>
</dbReference>
<dbReference type="GO" id="GO:0009507">
    <property type="term" value="C:chloroplast"/>
    <property type="evidence" value="ECO:0007669"/>
    <property type="project" value="UniProtKB-SubCell"/>
</dbReference>
<evidence type="ECO:0000256" key="2">
    <source>
        <dbReference type="ARBA" id="ARBA00004229"/>
    </source>
</evidence>
<feature type="domain" description="Carbohydrate binding module family 25" evidence="14">
    <location>
        <begin position="657"/>
        <end position="746"/>
    </location>
</feature>
<proteinExistence type="inferred from homology"/>
<evidence type="ECO:0000256" key="4">
    <source>
        <dbReference type="ARBA" id="ARBA00010281"/>
    </source>
</evidence>
<dbReference type="Pfam" id="PF08323">
    <property type="entry name" value="Glyco_transf_5"/>
    <property type="match status" value="1"/>
</dbReference>
<keyword evidence="9" id="KW-0808">Transferase</keyword>
<evidence type="ECO:0000256" key="6">
    <source>
        <dbReference type="ARBA" id="ARBA00022528"/>
    </source>
</evidence>
<sequence length="1199" mass="130300">SVRHPLRIPDIQTGTSLKPKDQGALAYSSSIGSKERPGVSGRIRAQGSCTCATTQSGAMVGHLGLAGQVACKPGHRVFSPATTTARRPVRVSANGEAGTSRSKGSKASDTNGAPMPESTPHQAFKVAAAAKISAAKSLARKLSEEQKAAAAAARAGTQRNANPGKAKELAELTKAQATDLAKQAAQADSLARAARKAEQGEPHVLELQRLKTENEALQRLVLQLASNKADAERRLAAVKDKFSLGVAGDSMDSSASADASKASRTKSKGEEASPPSLSTAEIQRLASAASAAGNRTFSVPEGRVAVGTTIRLYYDRAAGPLPAAEARPTIKVGWNGWETQQTLPLRRVASLEAGEWWCADLGIPDLLTRAEFVVFDEAGGVHDNNSGSNFVLELEGAVSEQQLHVRRLELFEAAEAARRRELEAEEGRLHQESMVAAQAASKAARTAFRVRKERAAHRAAALAVARRRRGLEDLTAAPQREGVYAWLGGEPRAGAHATLAYNLRAGPLRGRDSAQAVIGFDNWHLKGKTVVKLEPLSDAQVRRHGLSSGTWVAATVELDEVALVVDFVFCDERREAWDNNERRDYHTALAGAMADAELAARLARAALERDADAAARQEDLAAKRALEKAEIKYEAAKARRAAQAAFLYTRPTTPRAGEAVELLYNPDLTTLRGRPEVWVRGGFNRWTAGNFPPQAMRATGVGGFHATTIQVPRAAHVLDLVFLDSGDAHGGFTDDNRGLDYHLPVAGGQGALDPLRVVHVAAEMAPIAKEGGLGDVVTALGRAVQEEGHEVEIVLPKYDCINYDLVEDLKLVKEFWYNGVEIKVWKGIVEDLHTTFLEPCNGMFWVGRIYTEMNADRHRFGVWCEAALEYLRHHAEKRIPDILHAHDWQSAPCTWLDCGTARTAFTIHNLNYGADLIERAMGATAVATTVSPTYAQEVSGHPAVAPNHAKFHGIRNGIDPEIWDPAEDEFLPRSYSADTFTEGKAAAKAELRAKMNLCEADVPLVGVVTRLTHQKGVHLIKHAAWRTLERGGQFVLLGSAPDARVQAEFNALAADLARQYPDRARLWFAYNEPLSHLIYAGADMLLVPSMFEPCGLTQMIAMRYGTIPVVRKTGGLNDTVFDVDHDVERAAAAGMAVNGFSFEGTDGPGIDYALNRALTAWYSERAWWQEMTERVMRMDWSWAKPALEYIELYYKALRR</sequence>
<feature type="coiled-coil region" evidence="12">
    <location>
        <begin position="207"/>
        <end position="241"/>
    </location>
</feature>
<keyword evidence="11" id="KW-0809">Transit peptide</keyword>
<dbReference type="SMART" id="SM01066">
    <property type="entry name" value="CBM_25"/>
    <property type="match status" value="3"/>
</dbReference>
<keyword evidence="7" id="KW-0934">Plastid</keyword>
<dbReference type="Pfam" id="PF16760">
    <property type="entry name" value="CBM53"/>
    <property type="match status" value="1"/>
</dbReference>
<evidence type="ECO:0000256" key="11">
    <source>
        <dbReference type="ARBA" id="ARBA00022946"/>
    </source>
</evidence>
<dbReference type="GO" id="GO:0004373">
    <property type="term" value="F:alpha-1,4-glucan glucosyltransferase (UDP-glucose donor) activity"/>
    <property type="evidence" value="ECO:0007669"/>
    <property type="project" value="InterPro"/>
</dbReference>
<keyword evidence="12" id="KW-0175">Coiled coil</keyword>
<evidence type="ECO:0000256" key="9">
    <source>
        <dbReference type="ARBA" id="ARBA00022679"/>
    </source>
</evidence>
<feature type="non-terminal residue" evidence="15">
    <location>
        <position position="1"/>
    </location>
</feature>
<keyword evidence="10" id="KW-0750">Starch biosynthesis</keyword>
<keyword evidence="8" id="KW-0328">Glycosyltransferase</keyword>
<evidence type="ECO:0000256" key="3">
    <source>
        <dbReference type="ARBA" id="ARBA00004727"/>
    </source>
</evidence>
<dbReference type="PANTHER" id="PTHR46083:SF5">
    <property type="entry name" value="STARCH SYNTHASE 3, CHLOROPLASTIC_AMYLOPLASTIC"/>
    <property type="match status" value="1"/>
</dbReference>
<organism evidence="15">
    <name type="scientific">Auxenochlorella protothecoides</name>
    <name type="common">Green microalga</name>
    <name type="synonym">Chlorella protothecoides</name>
    <dbReference type="NCBI Taxonomy" id="3075"/>
    <lineage>
        <taxon>Eukaryota</taxon>
        <taxon>Viridiplantae</taxon>
        <taxon>Chlorophyta</taxon>
        <taxon>core chlorophytes</taxon>
        <taxon>Trebouxiophyceae</taxon>
        <taxon>Chlorellales</taxon>
        <taxon>Chlorellaceae</taxon>
        <taxon>Auxenochlorella</taxon>
    </lineage>
</organism>
<dbReference type="Gene3D" id="3.40.50.2000">
    <property type="entry name" value="Glycogen Phosphorylase B"/>
    <property type="match status" value="2"/>
</dbReference>
<comment type="similarity">
    <text evidence="4">Belongs to the glycosyltransferase 1 family. Bacterial/plant glycogen synthase subfamily.</text>
</comment>
<evidence type="ECO:0000313" key="15">
    <source>
        <dbReference type="EMBL" id="JAT77793.1"/>
    </source>
</evidence>
<dbReference type="EMBL" id="GDKF01000829">
    <property type="protein sequence ID" value="JAT77793.1"/>
    <property type="molecule type" value="Transcribed_RNA"/>
</dbReference>
<dbReference type="EC" id="2.4.1.21" evidence="5"/>
<feature type="domain" description="Carbohydrate binding module family 25" evidence="14">
    <location>
        <begin position="494"/>
        <end position="590"/>
    </location>
</feature>
<comment type="pathway">
    <text evidence="3">Glycan biosynthesis; starch biosynthesis.</text>
</comment>
<name>A0A1D2AFQ6_AUXPR</name>
<evidence type="ECO:0000256" key="7">
    <source>
        <dbReference type="ARBA" id="ARBA00022640"/>
    </source>
</evidence>
<dbReference type="GO" id="GO:2001070">
    <property type="term" value="F:starch binding"/>
    <property type="evidence" value="ECO:0007669"/>
    <property type="project" value="InterPro"/>
</dbReference>
<keyword evidence="6" id="KW-0150">Chloroplast</keyword>
<dbReference type="AlphaFoldDB" id="A0A1D2AFQ6"/>